<dbReference type="Proteomes" id="UP000036947">
    <property type="component" value="Unassembled WGS sequence"/>
</dbReference>
<feature type="transmembrane region" description="Helical" evidence="6">
    <location>
        <begin position="32"/>
        <end position="54"/>
    </location>
</feature>
<dbReference type="PANTHER" id="PTHR33048">
    <property type="entry name" value="PTH11-LIKE INTEGRAL MEMBRANE PROTEIN (AFU_ORTHOLOGUE AFUA_5G11245)"/>
    <property type="match status" value="1"/>
</dbReference>
<evidence type="ECO:0000256" key="1">
    <source>
        <dbReference type="ARBA" id="ARBA00004141"/>
    </source>
</evidence>
<evidence type="ECO:0000313" key="8">
    <source>
        <dbReference type="EMBL" id="KND88647.1"/>
    </source>
</evidence>
<evidence type="ECO:0000256" key="3">
    <source>
        <dbReference type="ARBA" id="ARBA00022989"/>
    </source>
</evidence>
<dbReference type="InterPro" id="IPR052337">
    <property type="entry name" value="SAT4-like"/>
</dbReference>
<dbReference type="EMBL" id="LFRF01000024">
    <property type="protein sequence ID" value="KND88647.1"/>
    <property type="molecule type" value="Genomic_DNA"/>
</dbReference>
<accession>A0A0L0N3J1</accession>
<evidence type="ECO:0000313" key="9">
    <source>
        <dbReference type="Proteomes" id="UP000036947"/>
    </source>
</evidence>
<evidence type="ECO:0000256" key="5">
    <source>
        <dbReference type="ARBA" id="ARBA00038359"/>
    </source>
</evidence>
<dbReference type="AlphaFoldDB" id="A0A0L0N3J1"/>
<protein>
    <recommendedName>
        <fullName evidence="7">Rhodopsin domain-containing protein</fullName>
    </recommendedName>
</protein>
<evidence type="ECO:0000256" key="2">
    <source>
        <dbReference type="ARBA" id="ARBA00022692"/>
    </source>
</evidence>
<evidence type="ECO:0000259" key="7">
    <source>
        <dbReference type="Pfam" id="PF20684"/>
    </source>
</evidence>
<comment type="caution">
    <text evidence="8">The sequence shown here is derived from an EMBL/GenBank/DDBJ whole genome shotgun (WGS) entry which is preliminary data.</text>
</comment>
<comment type="similarity">
    <text evidence="5">Belongs to the SAT4 family.</text>
</comment>
<feature type="transmembrane region" description="Helical" evidence="6">
    <location>
        <begin position="153"/>
        <end position="179"/>
    </location>
</feature>
<feature type="transmembrane region" description="Helical" evidence="6">
    <location>
        <begin position="115"/>
        <end position="141"/>
    </location>
</feature>
<name>A0A0L0N3J1_TOLOC</name>
<reference evidence="8 9" key="1">
    <citation type="journal article" date="2015" name="BMC Genomics">
        <title>The genome of the truffle-parasite Tolypocladium ophioglossoides and the evolution of antifungal peptaibiotics.</title>
        <authorList>
            <person name="Quandt C.A."/>
            <person name="Bushley K.E."/>
            <person name="Spatafora J.W."/>
        </authorList>
    </citation>
    <scope>NUCLEOTIDE SEQUENCE [LARGE SCALE GENOMIC DNA]</scope>
    <source>
        <strain evidence="8 9">CBS 100239</strain>
    </source>
</reference>
<feature type="transmembrane region" description="Helical" evidence="6">
    <location>
        <begin position="199"/>
        <end position="228"/>
    </location>
</feature>
<feature type="domain" description="Rhodopsin" evidence="7">
    <location>
        <begin position="69"/>
        <end position="247"/>
    </location>
</feature>
<gene>
    <name evidence="8" type="ORF">TOPH_06678</name>
</gene>
<dbReference type="STRING" id="1163406.A0A0L0N3J1"/>
<dbReference type="PANTHER" id="PTHR33048:SF158">
    <property type="entry name" value="MEMBRANE PROTEIN PTH11-LIKE, PUTATIVE-RELATED"/>
    <property type="match status" value="1"/>
</dbReference>
<evidence type="ECO:0000256" key="4">
    <source>
        <dbReference type="ARBA" id="ARBA00023136"/>
    </source>
</evidence>
<dbReference type="GO" id="GO:0016020">
    <property type="term" value="C:membrane"/>
    <property type="evidence" value="ECO:0007669"/>
    <property type="project" value="UniProtKB-SubCell"/>
</dbReference>
<keyword evidence="2 6" id="KW-0812">Transmembrane</keyword>
<proteinExistence type="inferred from homology"/>
<keyword evidence="3 6" id="KW-1133">Transmembrane helix</keyword>
<organism evidence="8 9">
    <name type="scientific">Tolypocladium ophioglossoides (strain CBS 100239)</name>
    <name type="common">Snaketongue truffleclub</name>
    <name type="synonym">Elaphocordyceps ophioglossoides</name>
    <dbReference type="NCBI Taxonomy" id="1163406"/>
    <lineage>
        <taxon>Eukaryota</taxon>
        <taxon>Fungi</taxon>
        <taxon>Dikarya</taxon>
        <taxon>Ascomycota</taxon>
        <taxon>Pezizomycotina</taxon>
        <taxon>Sordariomycetes</taxon>
        <taxon>Hypocreomycetidae</taxon>
        <taxon>Hypocreales</taxon>
        <taxon>Ophiocordycipitaceae</taxon>
        <taxon>Tolypocladium</taxon>
    </lineage>
</organism>
<keyword evidence="4 6" id="KW-0472">Membrane</keyword>
<feature type="transmembrane region" description="Helical" evidence="6">
    <location>
        <begin position="75"/>
        <end position="95"/>
    </location>
</feature>
<sequence length="258" mass="28315">MDPNTTDLCKVPAGKSPNGTHNFVNPPSLGPAMIAVGTTLLVISTAFTTTRLFLNRKKLHSADYDAAKCGWADSSVDFTFIACLVNIAYTGVILSQHKSHRHSWDMPVCWYTGRFLQLPFAQTVLFSPAFFFSKAAIFLLYRQLFATGKRLRLAINAGLAIIFLVYLSNIPLAAVYAAPDAGKPWNSLLAKLQKVGQRFSLAGLVQSAVGTVMDIYIFVLPMPILLGLHMPLKRRIQLVAVFSTALLYVPPCPRAANR</sequence>
<dbReference type="InterPro" id="IPR049326">
    <property type="entry name" value="Rhodopsin_dom_fungi"/>
</dbReference>
<evidence type="ECO:0000256" key="6">
    <source>
        <dbReference type="SAM" id="Phobius"/>
    </source>
</evidence>
<dbReference type="Pfam" id="PF20684">
    <property type="entry name" value="Fung_rhodopsin"/>
    <property type="match status" value="1"/>
</dbReference>
<comment type="subcellular location">
    <subcellularLocation>
        <location evidence="1">Membrane</location>
        <topology evidence="1">Multi-pass membrane protein</topology>
    </subcellularLocation>
</comment>
<dbReference type="OrthoDB" id="5329176at2759"/>
<keyword evidence="9" id="KW-1185">Reference proteome</keyword>